<keyword evidence="3" id="KW-1185">Reference proteome</keyword>
<feature type="domain" description="NADP-dependent oxidoreductase" evidence="1">
    <location>
        <begin position="38"/>
        <end position="301"/>
    </location>
</feature>
<evidence type="ECO:0000313" key="3">
    <source>
        <dbReference type="Proteomes" id="UP000478208"/>
    </source>
</evidence>
<dbReference type="Proteomes" id="UP000478208">
    <property type="component" value="Unassembled WGS sequence"/>
</dbReference>
<organism evidence="2 3">
    <name type="scientific">Winogradskyella endarachnes</name>
    <dbReference type="NCBI Taxonomy" id="2681965"/>
    <lineage>
        <taxon>Bacteria</taxon>
        <taxon>Pseudomonadati</taxon>
        <taxon>Bacteroidota</taxon>
        <taxon>Flavobacteriia</taxon>
        <taxon>Flavobacteriales</taxon>
        <taxon>Flavobacteriaceae</taxon>
        <taxon>Winogradskyella</taxon>
    </lineage>
</organism>
<dbReference type="InterPro" id="IPR053135">
    <property type="entry name" value="AKR2_Oxidoreductase"/>
</dbReference>
<dbReference type="PANTHER" id="PTHR43312">
    <property type="entry name" value="D-THREO-ALDOSE 1-DEHYDROGENASE"/>
    <property type="match status" value="1"/>
</dbReference>
<accession>A0A6L6U974</accession>
<dbReference type="InterPro" id="IPR023210">
    <property type="entry name" value="NADP_OxRdtase_dom"/>
</dbReference>
<gene>
    <name evidence="2" type="ORF">GN138_03385</name>
</gene>
<evidence type="ECO:0000259" key="1">
    <source>
        <dbReference type="Pfam" id="PF00248"/>
    </source>
</evidence>
<evidence type="ECO:0000313" key="2">
    <source>
        <dbReference type="EMBL" id="MUU77477.1"/>
    </source>
</evidence>
<dbReference type="PANTHER" id="PTHR43312:SF1">
    <property type="entry name" value="NADP-DEPENDENT OXIDOREDUCTASE DOMAIN-CONTAINING PROTEIN"/>
    <property type="match status" value="1"/>
</dbReference>
<dbReference type="AlphaFoldDB" id="A0A6L6U974"/>
<dbReference type="RefSeq" id="WP_157362128.1">
    <property type="nucleotide sequence ID" value="NZ_WOWS01000001.1"/>
</dbReference>
<sequence>MKLKYLGLGTAAIGRPVYINIKENADETPFNLLAFKTEGVKVLDEAYNKGVRFFDTSPGYGLAEELLIGWLKQKNDPTIKVSTKWGYTYVANFKPDATVHEVKEHSLKKLNEQWEKSKLLLPNLALYQIHSATLDTGVLDNLDVLKRLHHIKKSHHITIGLSTTGHNQTEILEKALTVEVENEPLFQSYQSTFNILDQSIAQYKNKLQKLSGSFIIKEALANGRLIPNSNYFNYKNLYTFISQLADKYKVGADAIALNYCASVFPEAIVLSGVNNSHHLDANLKVVEFSLTTSELEQLSAFRISSNKYWQERKQLKWH</sequence>
<dbReference type="SUPFAM" id="SSF51430">
    <property type="entry name" value="NAD(P)-linked oxidoreductase"/>
    <property type="match status" value="1"/>
</dbReference>
<protein>
    <submittedName>
        <fullName evidence="2">Aldo/keto reductase</fullName>
    </submittedName>
</protein>
<dbReference type="InterPro" id="IPR036812">
    <property type="entry name" value="NAD(P)_OxRdtase_dom_sf"/>
</dbReference>
<reference evidence="2 3" key="1">
    <citation type="submission" date="2019-12" db="EMBL/GenBank/DDBJ databases">
        <authorList>
            <person name="Li J."/>
        </authorList>
    </citation>
    <scope>NUCLEOTIDE SEQUENCE [LARGE SCALE GENOMIC DNA]</scope>
    <source>
        <strain evidence="2 3">HL2-2</strain>
    </source>
</reference>
<dbReference type="EMBL" id="WOWS01000001">
    <property type="protein sequence ID" value="MUU77477.1"/>
    <property type="molecule type" value="Genomic_DNA"/>
</dbReference>
<dbReference type="Gene3D" id="3.20.20.100">
    <property type="entry name" value="NADP-dependent oxidoreductase domain"/>
    <property type="match status" value="1"/>
</dbReference>
<name>A0A6L6U974_9FLAO</name>
<proteinExistence type="predicted"/>
<dbReference type="Pfam" id="PF00248">
    <property type="entry name" value="Aldo_ket_red"/>
    <property type="match status" value="1"/>
</dbReference>
<comment type="caution">
    <text evidence="2">The sequence shown here is derived from an EMBL/GenBank/DDBJ whole genome shotgun (WGS) entry which is preliminary data.</text>
</comment>